<dbReference type="KEGG" id="bgt:106065759"/>
<feature type="domain" description="FAS1" evidence="1">
    <location>
        <begin position="1"/>
        <end position="78"/>
    </location>
</feature>
<dbReference type="PROSITE" id="PS50213">
    <property type="entry name" value="FAS1"/>
    <property type="match status" value="1"/>
</dbReference>
<accession>A0A2C9LX07</accession>
<evidence type="ECO:0000259" key="1">
    <source>
        <dbReference type="PROSITE" id="PS50213"/>
    </source>
</evidence>
<dbReference type="InterPro" id="IPR036378">
    <property type="entry name" value="FAS1_dom_sf"/>
</dbReference>
<dbReference type="Gene3D" id="2.30.180.10">
    <property type="entry name" value="FAS1 domain"/>
    <property type="match status" value="1"/>
</dbReference>
<evidence type="ECO:0000313" key="2">
    <source>
        <dbReference type="EnsemblMetazoa" id="BGLB035957-PA"/>
    </source>
</evidence>
<dbReference type="EnsemblMetazoa" id="BGLB035957-RA">
    <property type="protein sequence ID" value="BGLB035957-PA"/>
    <property type="gene ID" value="BGLB035957"/>
</dbReference>
<dbReference type="Pfam" id="PF02469">
    <property type="entry name" value="Fasciclin"/>
    <property type="match status" value="1"/>
</dbReference>
<proteinExistence type="predicted"/>
<protein>
    <recommendedName>
        <fullName evidence="1">FAS1 domain-containing protein</fullName>
    </recommendedName>
</protein>
<dbReference type="InterPro" id="IPR000782">
    <property type="entry name" value="FAS1_domain"/>
</dbReference>
<evidence type="ECO:0000313" key="3">
    <source>
        <dbReference type="Proteomes" id="UP000076420"/>
    </source>
</evidence>
<dbReference type="Proteomes" id="UP000076420">
    <property type="component" value="Unassembled WGS sequence"/>
</dbReference>
<dbReference type="AlphaFoldDB" id="A0A2C9LX07"/>
<dbReference type="OrthoDB" id="7700931at2759"/>
<dbReference type="SUPFAM" id="SSF82153">
    <property type="entry name" value="FAS1 domain"/>
    <property type="match status" value="1"/>
</dbReference>
<gene>
    <name evidence="2" type="primary">106065759</name>
</gene>
<dbReference type="VEuPathDB" id="VectorBase:BGLAX_041213"/>
<sequence length="174" mass="19324">IVTLHIIPNQVLYTSLVNHNERFNTQFNSGAVVFRKNFNREAVYVTGQLKGGRTVTAKLNPANITVMNGVVHQIDNILGFVYKTAIEEISIDPLTHFQAGRGTSDMILVLHQIQESCKEQNLDFYAVNINLTKAFGTMNCDGFMEDSLQAQIPSKVPIHSSSSLLDKKAKLDTS</sequence>
<dbReference type="STRING" id="6526.A0A2C9LX07"/>
<dbReference type="VEuPathDB" id="VectorBase:BGLB035957"/>
<organism evidence="2 3">
    <name type="scientific">Biomphalaria glabrata</name>
    <name type="common">Bloodfluke planorb</name>
    <name type="synonym">Freshwater snail</name>
    <dbReference type="NCBI Taxonomy" id="6526"/>
    <lineage>
        <taxon>Eukaryota</taxon>
        <taxon>Metazoa</taxon>
        <taxon>Spiralia</taxon>
        <taxon>Lophotrochozoa</taxon>
        <taxon>Mollusca</taxon>
        <taxon>Gastropoda</taxon>
        <taxon>Heterobranchia</taxon>
        <taxon>Euthyneura</taxon>
        <taxon>Panpulmonata</taxon>
        <taxon>Hygrophila</taxon>
        <taxon>Lymnaeoidea</taxon>
        <taxon>Planorbidae</taxon>
        <taxon>Biomphalaria</taxon>
    </lineage>
</organism>
<name>A0A2C9LX07_BIOGL</name>
<reference evidence="2" key="1">
    <citation type="submission" date="2020-05" db="UniProtKB">
        <authorList>
            <consortium name="EnsemblMetazoa"/>
        </authorList>
    </citation>
    <scope>IDENTIFICATION</scope>
    <source>
        <strain evidence="2">BB02</strain>
    </source>
</reference>